<feature type="transmembrane region" description="Helical" evidence="5">
    <location>
        <begin position="240"/>
        <end position="261"/>
    </location>
</feature>
<keyword evidence="3 5" id="KW-1133">Transmembrane helix</keyword>
<keyword evidence="8" id="KW-1185">Reference proteome</keyword>
<feature type="transmembrane region" description="Helical" evidence="5">
    <location>
        <begin position="36"/>
        <end position="53"/>
    </location>
</feature>
<feature type="domain" description="O-antigen ligase-related" evidence="6">
    <location>
        <begin position="203"/>
        <end position="330"/>
    </location>
</feature>
<dbReference type="Pfam" id="PF04932">
    <property type="entry name" value="Wzy_C"/>
    <property type="match status" value="1"/>
</dbReference>
<dbReference type="PANTHER" id="PTHR37422">
    <property type="entry name" value="TEICHURONIC ACID BIOSYNTHESIS PROTEIN TUAE"/>
    <property type="match status" value="1"/>
</dbReference>
<dbReference type="InterPro" id="IPR051533">
    <property type="entry name" value="WaaL-like"/>
</dbReference>
<sequence length="400" mass="44876">MSKIDKADDFITRYLLPFGLFIQLTAITWLGKGGAISQTYVWLILPATISVLLKIRHFRHLKPGTIEVIFFMFVAWAALSWSWSDTETDLSDLLKRCLYVLLYVYAATQCAKNTCKLEKLLLLATLVITVSAAIALINHYIIQDHQLAYRSYRLFSMGIGKYGDFKHPINAGIFYGVYAIYLFTWLTIRAKTKFEIAAAIIGVSVLSFYVLMTWSRGPIIALITSFALISIVVRNSKTNIALLVGALGVLFVAVNYGHVLLSPKIFDTGMNNRNNIWMAAIEVIRQSPLVGYGFEHQPNIWIGKWLVPHAHNLPLQMTLNYGFVGLTLLVAMAVSMLLAVKKFWSSYLAKCAFALMLFGSISMVTDVYSLINRPGEFWLITWLPLALAIATTKTGLAKQH</sequence>
<keyword evidence="2 5" id="KW-0812">Transmembrane</keyword>
<feature type="transmembrane region" description="Helical" evidence="5">
    <location>
        <begin position="352"/>
        <end position="371"/>
    </location>
</feature>
<dbReference type="PANTHER" id="PTHR37422:SF13">
    <property type="entry name" value="LIPOPOLYSACCHARIDE BIOSYNTHESIS PROTEIN PA4999-RELATED"/>
    <property type="match status" value="1"/>
</dbReference>
<evidence type="ECO:0000313" key="8">
    <source>
        <dbReference type="Proteomes" id="UP001500604"/>
    </source>
</evidence>
<evidence type="ECO:0000256" key="1">
    <source>
        <dbReference type="ARBA" id="ARBA00004141"/>
    </source>
</evidence>
<feature type="transmembrane region" description="Helical" evidence="5">
    <location>
        <begin position="169"/>
        <end position="187"/>
    </location>
</feature>
<evidence type="ECO:0000256" key="2">
    <source>
        <dbReference type="ARBA" id="ARBA00022692"/>
    </source>
</evidence>
<evidence type="ECO:0000256" key="3">
    <source>
        <dbReference type="ARBA" id="ARBA00022989"/>
    </source>
</evidence>
<accession>A0ABP8VBV8</accession>
<feature type="transmembrane region" description="Helical" evidence="5">
    <location>
        <begin position="217"/>
        <end position="233"/>
    </location>
</feature>
<comment type="caution">
    <text evidence="7">The sequence shown here is derived from an EMBL/GenBank/DDBJ whole genome shotgun (WGS) entry which is preliminary data.</text>
</comment>
<dbReference type="EMBL" id="BAABFL010000476">
    <property type="protein sequence ID" value="GAA4652457.1"/>
    <property type="molecule type" value="Genomic_DNA"/>
</dbReference>
<name>A0ABP8VBV8_9GAMM</name>
<dbReference type="RefSeq" id="WP_345199026.1">
    <property type="nucleotide sequence ID" value="NZ_BAABFL010000476.1"/>
</dbReference>
<comment type="subcellular location">
    <subcellularLocation>
        <location evidence="1">Membrane</location>
        <topology evidence="1">Multi-pass membrane protein</topology>
    </subcellularLocation>
</comment>
<feature type="transmembrane region" description="Helical" evidence="5">
    <location>
        <begin position="321"/>
        <end position="340"/>
    </location>
</feature>
<evidence type="ECO:0000259" key="6">
    <source>
        <dbReference type="Pfam" id="PF04932"/>
    </source>
</evidence>
<organism evidence="7 8">
    <name type="scientific">Kistimonas scapharcae</name>
    <dbReference type="NCBI Taxonomy" id="1036133"/>
    <lineage>
        <taxon>Bacteria</taxon>
        <taxon>Pseudomonadati</taxon>
        <taxon>Pseudomonadota</taxon>
        <taxon>Gammaproteobacteria</taxon>
        <taxon>Oceanospirillales</taxon>
        <taxon>Endozoicomonadaceae</taxon>
        <taxon>Kistimonas</taxon>
    </lineage>
</organism>
<dbReference type="Proteomes" id="UP001500604">
    <property type="component" value="Unassembled WGS sequence"/>
</dbReference>
<reference evidence="8" key="1">
    <citation type="journal article" date="2019" name="Int. J. Syst. Evol. Microbiol.">
        <title>The Global Catalogue of Microorganisms (GCM) 10K type strain sequencing project: providing services to taxonomists for standard genome sequencing and annotation.</title>
        <authorList>
            <consortium name="The Broad Institute Genomics Platform"/>
            <consortium name="The Broad Institute Genome Sequencing Center for Infectious Disease"/>
            <person name="Wu L."/>
            <person name="Ma J."/>
        </authorList>
    </citation>
    <scope>NUCLEOTIDE SEQUENCE [LARGE SCALE GENOMIC DNA]</scope>
    <source>
        <strain evidence="8">JCM 17805</strain>
    </source>
</reference>
<protein>
    <recommendedName>
        <fullName evidence="6">O-antigen ligase-related domain-containing protein</fullName>
    </recommendedName>
</protein>
<dbReference type="InterPro" id="IPR007016">
    <property type="entry name" value="O-antigen_ligase-rel_domated"/>
</dbReference>
<gene>
    <name evidence="7" type="ORF">GCM10023116_47410</name>
</gene>
<feature type="transmembrane region" description="Helical" evidence="5">
    <location>
        <begin position="120"/>
        <end position="142"/>
    </location>
</feature>
<evidence type="ECO:0000256" key="4">
    <source>
        <dbReference type="ARBA" id="ARBA00023136"/>
    </source>
</evidence>
<evidence type="ECO:0000256" key="5">
    <source>
        <dbReference type="SAM" id="Phobius"/>
    </source>
</evidence>
<feature type="transmembrane region" description="Helical" evidence="5">
    <location>
        <begin position="12"/>
        <end position="30"/>
    </location>
</feature>
<proteinExistence type="predicted"/>
<evidence type="ECO:0000313" key="7">
    <source>
        <dbReference type="EMBL" id="GAA4652457.1"/>
    </source>
</evidence>
<keyword evidence="4 5" id="KW-0472">Membrane</keyword>
<feature type="transmembrane region" description="Helical" evidence="5">
    <location>
        <begin position="377"/>
        <end position="396"/>
    </location>
</feature>
<feature type="transmembrane region" description="Helical" evidence="5">
    <location>
        <begin position="194"/>
        <end position="211"/>
    </location>
</feature>